<evidence type="ECO:0000256" key="10">
    <source>
        <dbReference type="ARBA" id="ARBA00022679"/>
    </source>
</evidence>
<accession>A0A1T4VW46</accession>
<feature type="transmembrane region" description="Helical" evidence="19">
    <location>
        <begin position="79"/>
        <end position="100"/>
    </location>
</feature>
<dbReference type="STRING" id="1121442.SAMN02745702_01056"/>
<evidence type="ECO:0000256" key="17">
    <source>
        <dbReference type="ARBA" id="ARBA00023264"/>
    </source>
</evidence>
<dbReference type="PANTHER" id="PTHR46382">
    <property type="entry name" value="PHOSPHATIDATE CYTIDYLYLTRANSFERASE"/>
    <property type="match status" value="1"/>
</dbReference>
<evidence type="ECO:0000256" key="7">
    <source>
        <dbReference type="ARBA" id="ARBA00019373"/>
    </source>
</evidence>
<evidence type="ECO:0000256" key="19">
    <source>
        <dbReference type="SAM" id="Phobius"/>
    </source>
</evidence>
<dbReference type="Proteomes" id="UP000189733">
    <property type="component" value="Unassembled WGS sequence"/>
</dbReference>
<dbReference type="RefSeq" id="WP_078684362.1">
    <property type="nucleotide sequence ID" value="NZ_FUYA01000003.1"/>
</dbReference>
<dbReference type="Pfam" id="PF01148">
    <property type="entry name" value="CTP_transf_1"/>
    <property type="match status" value="1"/>
</dbReference>
<evidence type="ECO:0000256" key="1">
    <source>
        <dbReference type="ARBA" id="ARBA00001698"/>
    </source>
</evidence>
<keyword evidence="21" id="KW-1185">Reference proteome</keyword>
<comment type="catalytic activity">
    <reaction evidence="1 18">
        <text>a 1,2-diacyl-sn-glycero-3-phosphate + CTP + H(+) = a CDP-1,2-diacyl-sn-glycerol + diphosphate</text>
        <dbReference type="Rhea" id="RHEA:16229"/>
        <dbReference type="ChEBI" id="CHEBI:15378"/>
        <dbReference type="ChEBI" id="CHEBI:33019"/>
        <dbReference type="ChEBI" id="CHEBI:37563"/>
        <dbReference type="ChEBI" id="CHEBI:58332"/>
        <dbReference type="ChEBI" id="CHEBI:58608"/>
        <dbReference type="EC" id="2.7.7.41"/>
    </reaction>
</comment>
<evidence type="ECO:0000256" key="6">
    <source>
        <dbReference type="ARBA" id="ARBA00012487"/>
    </source>
</evidence>
<feature type="transmembrane region" description="Helical" evidence="19">
    <location>
        <begin position="9"/>
        <end position="25"/>
    </location>
</feature>
<evidence type="ECO:0000256" key="14">
    <source>
        <dbReference type="ARBA" id="ARBA00023098"/>
    </source>
</evidence>
<dbReference type="GO" id="GO:0016024">
    <property type="term" value="P:CDP-diacylglycerol biosynthetic process"/>
    <property type="evidence" value="ECO:0007669"/>
    <property type="project" value="UniProtKB-UniPathway"/>
</dbReference>
<evidence type="ECO:0000256" key="8">
    <source>
        <dbReference type="ARBA" id="ARBA00022475"/>
    </source>
</evidence>
<protein>
    <recommendedName>
        <fullName evidence="7 18">Phosphatidate cytidylyltransferase</fullName>
        <ecNumber evidence="6 18">2.7.7.41</ecNumber>
    </recommendedName>
</protein>
<dbReference type="OrthoDB" id="9799199at2"/>
<evidence type="ECO:0000313" key="21">
    <source>
        <dbReference type="Proteomes" id="UP000189733"/>
    </source>
</evidence>
<dbReference type="UniPathway" id="UPA00557">
    <property type="reaction ID" value="UER00614"/>
</dbReference>
<evidence type="ECO:0000256" key="11">
    <source>
        <dbReference type="ARBA" id="ARBA00022692"/>
    </source>
</evidence>
<feature type="transmembrane region" description="Helical" evidence="19">
    <location>
        <begin position="56"/>
        <end position="73"/>
    </location>
</feature>
<dbReference type="InterPro" id="IPR000374">
    <property type="entry name" value="PC_trans"/>
</dbReference>
<comment type="subcellular location">
    <subcellularLocation>
        <location evidence="2">Cell membrane</location>
        <topology evidence="2">Multi-pass membrane protein</topology>
    </subcellularLocation>
</comment>
<evidence type="ECO:0000256" key="12">
    <source>
        <dbReference type="ARBA" id="ARBA00022695"/>
    </source>
</evidence>
<evidence type="ECO:0000256" key="4">
    <source>
        <dbReference type="ARBA" id="ARBA00005189"/>
    </source>
</evidence>
<dbReference type="AlphaFoldDB" id="A0A1T4VW46"/>
<evidence type="ECO:0000256" key="3">
    <source>
        <dbReference type="ARBA" id="ARBA00005119"/>
    </source>
</evidence>
<proteinExistence type="inferred from homology"/>
<dbReference type="EC" id="2.7.7.41" evidence="6 18"/>
<dbReference type="PROSITE" id="PS01315">
    <property type="entry name" value="CDS"/>
    <property type="match status" value="1"/>
</dbReference>
<evidence type="ECO:0000256" key="18">
    <source>
        <dbReference type="RuleBase" id="RU003938"/>
    </source>
</evidence>
<evidence type="ECO:0000256" key="9">
    <source>
        <dbReference type="ARBA" id="ARBA00022516"/>
    </source>
</evidence>
<evidence type="ECO:0000256" key="2">
    <source>
        <dbReference type="ARBA" id="ARBA00004651"/>
    </source>
</evidence>
<organism evidence="20 21">
    <name type="scientific">Desulfobaculum bizertense DSM 18034</name>
    <dbReference type="NCBI Taxonomy" id="1121442"/>
    <lineage>
        <taxon>Bacteria</taxon>
        <taxon>Pseudomonadati</taxon>
        <taxon>Thermodesulfobacteriota</taxon>
        <taxon>Desulfovibrionia</taxon>
        <taxon>Desulfovibrionales</taxon>
        <taxon>Desulfovibrionaceae</taxon>
        <taxon>Desulfobaculum</taxon>
    </lineage>
</organism>
<keyword evidence="16" id="KW-0594">Phospholipid biosynthesis</keyword>
<feature type="transmembrane region" description="Helical" evidence="19">
    <location>
        <begin position="141"/>
        <end position="164"/>
    </location>
</feature>
<evidence type="ECO:0000256" key="13">
    <source>
        <dbReference type="ARBA" id="ARBA00022989"/>
    </source>
</evidence>
<keyword evidence="9" id="KW-0444">Lipid biosynthesis</keyword>
<dbReference type="GO" id="GO:0004605">
    <property type="term" value="F:phosphatidate cytidylyltransferase activity"/>
    <property type="evidence" value="ECO:0007669"/>
    <property type="project" value="UniProtKB-EC"/>
</dbReference>
<reference evidence="20 21" key="1">
    <citation type="submission" date="2017-02" db="EMBL/GenBank/DDBJ databases">
        <authorList>
            <person name="Peterson S.W."/>
        </authorList>
    </citation>
    <scope>NUCLEOTIDE SEQUENCE [LARGE SCALE GENOMIC DNA]</scope>
    <source>
        <strain evidence="20 21">DSM 18034</strain>
    </source>
</reference>
<keyword evidence="11 18" id="KW-0812">Transmembrane</keyword>
<evidence type="ECO:0000313" key="20">
    <source>
        <dbReference type="EMBL" id="SKA69186.1"/>
    </source>
</evidence>
<evidence type="ECO:0000256" key="16">
    <source>
        <dbReference type="ARBA" id="ARBA00023209"/>
    </source>
</evidence>
<comment type="pathway">
    <text evidence="3 18">Phospholipid metabolism; CDP-diacylglycerol biosynthesis; CDP-diacylglycerol from sn-glycerol 3-phosphate: step 3/3.</text>
</comment>
<dbReference type="PANTHER" id="PTHR46382:SF1">
    <property type="entry name" value="PHOSPHATIDATE CYTIDYLYLTRANSFERASE"/>
    <property type="match status" value="1"/>
</dbReference>
<keyword evidence="13 19" id="KW-1133">Transmembrane helix</keyword>
<keyword evidence="12 18" id="KW-0548">Nucleotidyltransferase</keyword>
<comment type="similarity">
    <text evidence="5 18">Belongs to the CDS family.</text>
</comment>
<gene>
    <name evidence="20" type="ORF">SAMN02745702_01056</name>
</gene>
<evidence type="ECO:0000256" key="15">
    <source>
        <dbReference type="ARBA" id="ARBA00023136"/>
    </source>
</evidence>
<evidence type="ECO:0000256" key="5">
    <source>
        <dbReference type="ARBA" id="ARBA00010185"/>
    </source>
</evidence>
<feature type="transmembrane region" description="Helical" evidence="19">
    <location>
        <begin position="176"/>
        <end position="195"/>
    </location>
</feature>
<dbReference type="EMBL" id="FUYA01000003">
    <property type="protein sequence ID" value="SKA69186.1"/>
    <property type="molecule type" value="Genomic_DNA"/>
</dbReference>
<sequence>MNSSHKKRIVTAAVLLPVLICSIAFRGWLEIALLAAISVIGLWEFYSMFWKDGRHSWLKIAGAGLGLLILWGGKTNMHGLILAALIAGFWVSSLWFLLRFSKAPEAQTEENSFGMASVLVTGLLYVPVMLQFLFNFERVEIVVVLAAVMAADTGAFYSGAAFGGPKIWPVISPKKTWAGSIGGMCASILVCLLAGCIDEYMLAGAGAGRPWWMWACLGFGLNISSQFGDFIESAVKRRLRVKDSGTLLPGHGGVLDRIDSLLLAIATYAGLDAIFHFFK</sequence>
<feature type="transmembrane region" description="Helical" evidence="19">
    <location>
        <begin position="112"/>
        <end position="135"/>
    </location>
</feature>
<dbReference type="GO" id="GO:0005886">
    <property type="term" value="C:plasma membrane"/>
    <property type="evidence" value="ECO:0007669"/>
    <property type="project" value="UniProtKB-SubCell"/>
</dbReference>
<keyword evidence="8" id="KW-1003">Cell membrane</keyword>
<comment type="pathway">
    <text evidence="4">Lipid metabolism.</text>
</comment>
<keyword evidence="17" id="KW-1208">Phospholipid metabolism</keyword>
<keyword evidence="14" id="KW-0443">Lipid metabolism</keyword>
<keyword evidence="10 18" id="KW-0808">Transferase</keyword>
<keyword evidence="15 19" id="KW-0472">Membrane</keyword>
<name>A0A1T4VW46_9BACT</name>